<gene>
    <name evidence="2" type="ordered locus">CA2559_12328</name>
</gene>
<name>A3UAI8_CROAH</name>
<dbReference type="AlphaFoldDB" id="A3UAI8"/>
<dbReference type="RefSeq" id="WP_013188205.1">
    <property type="nucleotide sequence ID" value="NC_014230.1"/>
</dbReference>
<dbReference type="Gene3D" id="2.120.10.30">
    <property type="entry name" value="TolB, C-terminal domain"/>
    <property type="match status" value="1"/>
</dbReference>
<evidence type="ECO:0000313" key="3">
    <source>
        <dbReference type="Proteomes" id="UP000002297"/>
    </source>
</evidence>
<dbReference type="OrthoDB" id="9770043at2"/>
<evidence type="ECO:0000259" key="1">
    <source>
        <dbReference type="Pfam" id="PF07995"/>
    </source>
</evidence>
<dbReference type="InterPro" id="IPR011041">
    <property type="entry name" value="Quinoprot_gluc/sorb_DH_b-prop"/>
</dbReference>
<dbReference type="STRING" id="216432.CA2559_12328"/>
<dbReference type="SUPFAM" id="SSF50952">
    <property type="entry name" value="Soluble quinoprotein glucose dehydrogenase"/>
    <property type="match status" value="1"/>
</dbReference>
<dbReference type="HOGENOM" id="CLU_012253_1_1_10"/>
<organism evidence="2 3">
    <name type="scientific">Croceibacter atlanticus (strain ATCC BAA-628 / JCM 21780 / CIP 108009 / IAM 15332 / KCTC 12090 / HTCC2559)</name>
    <dbReference type="NCBI Taxonomy" id="216432"/>
    <lineage>
        <taxon>Bacteria</taxon>
        <taxon>Pseudomonadati</taxon>
        <taxon>Bacteroidota</taxon>
        <taxon>Flavobacteriia</taxon>
        <taxon>Flavobacteriales</taxon>
        <taxon>Flavobacteriaceae</taxon>
        <taxon>Croceibacter</taxon>
    </lineage>
</organism>
<dbReference type="PANTHER" id="PTHR19328:SF75">
    <property type="entry name" value="ALDOSE SUGAR DEHYDROGENASE YLII"/>
    <property type="match status" value="1"/>
</dbReference>
<dbReference type="InterPro" id="IPR011042">
    <property type="entry name" value="6-blade_b-propeller_TolB-like"/>
</dbReference>
<dbReference type="KEGG" id="cat:CA2559_12328"/>
<dbReference type="EMBL" id="CP002046">
    <property type="protein sequence ID" value="EAP86824.1"/>
    <property type="molecule type" value="Genomic_DNA"/>
</dbReference>
<sequence length="392" mass="43720">MKLFKLLLSVLILSNFGSCKNEEKSSEDTAQTTTTNKQTIPQETLDLVDNNSYTTELVVDGIDIPWGIDFLPDESMLVTEKSGTLYHIVNGKKTAIKNVPAVYNRGQGGLLDIKVHPDFKNNNFIFITYASEEGEGKGGNTALIRAELKNNTLENIKTLYKATPNTTRGQHFGSRIVIDDQGFIFFTIGERGNRDENPQDITRDGGKLYRLHIDGSVPKDNPFVGKENAKEAIWSYGHRNPQGMEINPETNTIWLHEHGPKGGDEINIPKKGLNYGWPSITYGKNYSGTTITKDTSKPGMEQPVFYWVPSIAPSGMSFVTSDKYPNLKGNLLSGSLKFQYLEHNILDGENVTKRERLLKDIGRVRSVEEGPDGFIYIGVESKGILKLVTKQQ</sequence>
<dbReference type="Proteomes" id="UP000002297">
    <property type="component" value="Chromosome"/>
</dbReference>
<dbReference type="GeneID" id="89454180"/>
<keyword evidence="3" id="KW-1185">Reference proteome</keyword>
<reference evidence="2 3" key="1">
    <citation type="journal article" date="2010" name="J. Bacteriol.">
        <title>The complete genome sequence of Croceibacter atlanticus HTCC2559T.</title>
        <authorList>
            <person name="Oh H.M."/>
            <person name="Kang I."/>
            <person name="Ferriera S."/>
            <person name="Giovannoni S.J."/>
            <person name="Cho J.C."/>
        </authorList>
    </citation>
    <scope>NUCLEOTIDE SEQUENCE [LARGE SCALE GENOMIC DNA]</scope>
    <source>
        <strain evidence="3">ATCC BAA-628 / HTCC2559 / KCTC 12090</strain>
    </source>
</reference>
<accession>A3UAI8</accession>
<proteinExistence type="predicted"/>
<dbReference type="InterPro" id="IPR012938">
    <property type="entry name" value="Glc/Sorbosone_DH"/>
</dbReference>
<dbReference type="Pfam" id="PF07995">
    <property type="entry name" value="GSDH"/>
    <property type="match status" value="1"/>
</dbReference>
<dbReference type="PANTHER" id="PTHR19328">
    <property type="entry name" value="HEDGEHOG-INTERACTING PROTEIN"/>
    <property type="match status" value="1"/>
</dbReference>
<dbReference type="eggNOG" id="COG2133">
    <property type="taxonomic scope" value="Bacteria"/>
</dbReference>
<evidence type="ECO:0000313" key="2">
    <source>
        <dbReference type="EMBL" id="EAP86824.1"/>
    </source>
</evidence>
<protein>
    <recommendedName>
        <fullName evidence="1">Glucose/Sorbosone dehydrogenase domain-containing protein</fullName>
    </recommendedName>
</protein>
<feature type="domain" description="Glucose/Sorbosone dehydrogenase" evidence="1">
    <location>
        <begin position="63"/>
        <end position="383"/>
    </location>
</feature>